<name>A0AA35T856_GEOBA</name>
<sequence length="771" mass="86248">MPLMATRAPQGTTPQTKQVPQSHKHRLEVDLSDIDTDSRIEHESDATETEDAYNDQNGEPSPEPGVSEASERERESSTEEVSDDDVEREKVRAKEQYMNELQEQREKLLHQQTLERQQQQWQEERDDASGGESKPAQRTSGKTLLDKERERLLQQQQQQQQHQEGHVEERGNRQSQINVESVTNSQQSLYDSGREEQPENADRGIRESGEDGDSGEKGRDGGTPGARGEGGDLGAGDIYQRGVQLVNKVDPVSKAQGYALLREAADSGHSRALEQVAYAHLVGSALERNFTWSFEKFSALAEMGNPVGQQGLGFMYSTGIGVNSSQAKALLYYTFAALGGHHFAQMTMGYRSLMGITVGQSCETALYYYQMAAKKVADEVTIVTGGLLISKVRLMEEDDEATNVYGVSEDDMIHYHDVFTDSGNTGAQDYEAAMEHFQKAKDMGHADGCSGMGMLYYFGMGVEQDYIQALELFQMAADKGSAEAQYYLGHMFREGYGTKRNLNKAVRYFQLASHGGHLLAIYSLAEMHAEGQAVKRNCNYAVELFKGVAERGQWTRMMEDAERSYEAGDLDSALMVYLLMAEMGLEVAQTNAAYILEQEGLSLVQEKETLKRALILWNRSASQGYAMARVKLGDYYYYGQGTEVNYEAAASQYRIASDKQSSAQAMFNLAYMYQQGYGLKKDYHLAKRYYDLAAETSGEANVPVTLALLNLNVLYYFDWLSEPIFPPTLQAMSSPETVAEVEAVAGQNWDVYLIAFLSGLLALVFMWRWRY</sequence>
<feature type="compositionally biased region" description="Gly residues" evidence="2">
    <location>
        <begin position="221"/>
        <end position="234"/>
    </location>
</feature>
<dbReference type="Proteomes" id="UP001174909">
    <property type="component" value="Unassembled WGS sequence"/>
</dbReference>
<dbReference type="PANTHER" id="PTHR11102">
    <property type="entry name" value="SEL-1-LIKE PROTEIN"/>
    <property type="match status" value="1"/>
</dbReference>
<dbReference type="Gene3D" id="1.25.40.10">
    <property type="entry name" value="Tetratricopeptide repeat domain"/>
    <property type="match status" value="3"/>
</dbReference>
<feature type="compositionally biased region" description="Polar residues" evidence="2">
    <location>
        <begin position="9"/>
        <end position="21"/>
    </location>
</feature>
<proteinExistence type="inferred from homology"/>
<feature type="compositionally biased region" description="Basic and acidic residues" evidence="2">
    <location>
        <begin position="192"/>
        <end position="220"/>
    </location>
</feature>
<feature type="transmembrane region" description="Helical" evidence="3">
    <location>
        <begin position="751"/>
        <end position="769"/>
    </location>
</feature>
<dbReference type="InterPro" id="IPR006597">
    <property type="entry name" value="Sel1-like"/>
</dbReference>
<feature type="region of interest" description="Disordered" evidence="2">
    <location>
        <begin position="1"/>
        <end position="234"/>
    </location>
</feature>
<dbReference type="InterPro" id="IPR050767">
    <property type="entry name" value="Sel1_AlgK"/>
</dbReference>
<dbReference type="GO" id="GO:0036503">
    <property type="term" value="P:ERAD pathway"/>
    <property type="evidence" value="ECO:0007669"/>
    <property type="project" value="TreeGrafter"/>
</dbReference>
<organism evidence="4 5">
    <name type="scientific">Geodia barretti</name>
    <name type="common">Barrett's horny sponge</name>
    <dbReference type="NCBI Taxonomy" id="519541"/>
    <lineage>
        <taxon>Eukaryota</taxon>
        <taxon>Metazoa</taxon>
        <taxon>Porifera</taxon>
        <taxon>Demospongiae</taxon>
        <taxon>Heteroscleromorpha</taxon>
        <taxon>Tetractinellida</taxon>
        <taxon>Astrophorina</taxon>
        <taxon>Geodiidae</taxon>
        <taxon>Geodia</taxon>
    </lineage>
</organism>
<dbReference type="SMART" id="SM00671">
    <property type="entry name" value="SEL1"/>
    <property type="match status" value="9"/>
</dbReference>
<keyword evidence="3" id="KW-0812">Transmembrane</keyword>
<dbReference type="AlphaFoldDB" id="A0AA35T856"/>
<dbReference type="SUPFAM" id="SSF81901">
    <property type="entry name" value="HCP-like"/>
    <property type="match status" value="3"/>
</dbReference>
<dbReference type="PANTHER" id="PTHR11102:SF147">
    <property type="entry name" value="SEL1L ADAPTOR SUBUNIT OF ERAD E3 UBIQUITIN LIGASE"/>
    <property type="match status" value="1"/>
</dbReference>
<dbReference type="Pfam" id="PF08238">
    <property type="entry name" value="Sel1"/>
    <property type="match status" value="9"/>
</dbReference>
<feature type="compositionally biased region" description="Basic and acidic residues" evidence="2">
    <location>
        <begin position="163"/>
        <end position="172"/>
    </location>
</feature>
<evidence type="ECO:0000256" key="3">
    <source>
        <dbReference type="SAM" id="Phobius"/>
    </source>
</evidence>
<evidence type="ECO:0000313" key="4">
    <source>
        <dbReference type="EMBL" id="CAI8042532.1"/>
    </source>
</evidence>
<accession>A0AA35T856</accession>
<evidence type="ECO:0000256" key="1">
    <source>
        <dbReference type="ARBA" id="ARBA00038101"/>
    </source>
</evidence>
<gene>
    <name evidence="4" type="ORF">GBAR_LOCUS23599</name>
</gene>
<evidence type="ECO:0000313" key="5">
    <source>
        <dbReference type="Proteomes" id="UP001174909"/>
    </source>
</evidence>
<comment type="similarity">
    <text evidence="1">Belongs to the sel-1 family.</text>
</comment>
<reference evidence="4" key="1">
    <citation type="submission" date="2023-03" db="EMBL/GenBank/DDBJ databases">
        <authorList>
            <person name="Steffen K."/>
            <person name="Cardenas P."/>
        </authorList>
    </citation>
    <scope>NUCLEOTIDE SEQUENCE</scope>
</reference>
<dbReference type="GO" id="GO:0005789">
    <property type="term" value="C:endoplasmic reticulum membrane"/>
    <property type="evidence" value="ECO:0007669"/>
    <property type="project" value="TreeGrafter"/>
</dbReference>
<comment type="caution">
    <text evidence="4">The sequence shown here is derived from an EMBL/GenBank/DDBJ whole genome shotgun (WGS) entry which is preliminary data.</text>
</comment>
<keyword evidence="5" id="KW-1185">Reference proteome</keyword>
<dbReference type="EMBL" id="CASHTH010003272">
    <property type="protein sequence ID" value="CAI8042532.1"/>
    <property type="molecule type" value="Genomic_DNA"/>
</dbReference>
<keyword evidence="3" id="KW-1133">Transmembrane helix</keyword>
<keyword evidence="3" id="KW-0472">Membrane</keyword>
<feature type="compositionally biased region" description="Basic and acidic residues" evidence="2">
    <location>
        <begin position="87"/>
        <end position="109"/>
    </location>
</feature>
<feature type="compositionally biased region" description="Low complexity" evidence="2">
    <location>
        <begin position="110"/>
        <end position="121"/>
    </location>
</feature>
<evidence type="ECO:0000256" key="2">
    <source>
        <dbReference type="SAM" id="MobiDB-lite"/>
    </source>
</evidence>
<feature type="compositionally biased region" description="Basic and acidic residues" evidence="2">
    <location>
        <begin position="36"/>
        <end position="45"/>
    </location>
</feature>
<feature type="compositionally biased region" description="Polar residues" evidence="2">
    <location>
        <begin position="173"/>
        <end position="190"/>
    </location>
</feature>
<protein>
    <submittedName>
        <fullName evidence="4">Protein sel-1 homolog 1</fullName>
    </submittedName>
</protein>
<dbReference type="InterPro" id="IPR011990">
    <property type="entry name" value="TPR-like_helical_dom_sf"/>
</dbReference>